<evidence type="ECO:0000256" key="1">
    <source>
        <dbReference type="SAM" id="MobiDB-lite"/>
    </source>
</evidence>
<reference evidence="3 4" key="1">
    <citation type="journal article" date="2023" name="Res Sq">
        <title>Genomic and morphological characterization of Knufia obscura isolated from the Mars 2020 spacecraft assembly facility.</title>
        <authorList>
            <person name="Chander A.M."/>
            <person name="Teixeira M.M."/>
            <person name="Singh N.K."/>
            <person name="Williams M.P."/>
            <person name="Parker C.W."/>
            <person name="Leo P."/>
            <person name="Stajich J.E."/>
            <person name="Torok T."/>
            <person name="Tighe S."/>
            <person name="Mason C.E."/>
            <person name="Venkateswaran K."/>
        </authorList>
    </citation>
    <scope>NUCLEOTIDE SEQUENCE [LARGE SCALE GENOMIC DNA]</scope>
    <source>
        <strain evidence="3 4">CCFEE 5817</strain>
    </source>
</reference>
<dbReference type="Pfam" id="PF12937">
    <property type="entry name" value="F-box-like"/>
    <property type="match status" value="1"/>
</dbReference>
<accession>A0ABR0R8V8</accession>
<evidence type="ECO:0000313" key="3">
    <source>
        <dbReference type="EMBL" id="KAK5936996.1"/>
    </source>
</evidence>
<dbReference type="RefSeq" id="XP_064725086.1">
    <property type="nucleotide sequence ID" value="XM_064879133.1"/>
</dbReference>
<evidence type="ECO:0000313" key="4">
    <source>
        <dbReference type="Proteomes" id="UP001334248"/>
    </source>
</evidence>
<sequence>MKRKVEDEHERRPVTRPPKRQRQGGRINLFDLSDELLLRIVSHLDVERLARCERVCRKFHDLARDNEIWREKYYNQFVRPRARRLPAIQAMSTHEQEEGALHYSSRRARWLEHAHLVQAGSDTNWKHSYKIKYNWTRGRARTSEVHMSCRATPTVLARVCRGRLFTADHEHGLRIWRNGTVLHTCSFGHDLHPSALVIDHEAGVTRIAVGHEKGPVSLFTFDGETIHRHEAAKTTSESTIISVALAWPYLMTMSVSQTIDLFDCSTAIETGSKPKSLANLHSDAQLSPASLSLRKTKNTLVAGIAYAFNRFNTGWCLGLQEIRMDLEGSILENRTTSSVSTPIRNSFASVKPPQFTSRSASTSPFDLHPQLMRAPNSLSYCGCYVLAGLPDNTLMVYTVNSTDDKLEINVGRRLWGHTSAVSAAEVTSTGKALSISVNSDEMRYWELEELLSSYSQKKTSTPIQPLNLLNDALNRRGDGLGLALKDMKHEKQLTRRCVSFDDEQAIVVGERDQRQIISCFDFA</sequence>
<dbReference type="EMBL" id="JAVHJV010000020">
    <property type="protein sequence ID" value="KAK5936996.1"/>
    <property type="molecule type" value="Genomic_DNA"/>
</dbReference>
<gene>
    <name evidence="3" type="ORF">PMZ80_010745</name>
</gene>
<name>A0ABR0R8V8_9EURO</name>
<dbReference type="Gene3D" id="1.20.1280.50">
    <property type="match status" value="1"/>
</dbReference>
<evidence type="ECO:0000259" key="2">
    <source>
        <dbReference type="PROSITE" id="PS50181"/>
    </source>
</evidence>
<protein>
    <recommendedName>
        <fullName evidence="2">F-box domain-containing protein</fullName>
    </recommendedName>
</protein>
<dbReference type="Gene3D" id="2.130.10.10">
    <property type="entry name" value="YVTN repeat-like/Quinoprotein amine dehydrogenase"/>
    <property type="match status" value="1"/>
</dbReference>
<feature type="domain" description="F-box" evidence="2">
    <location>
        <begin position="26"/>
        <end position="72"/>
    </location>
</feature>
<dbReference type="SMART" id="SM00256">
    <property type="entry name" value="FBOX"/>
    <property type="match status" value="1"/>
</dbReference>
<dbReference type="Pfam" id="PF25499">
    <property type="entry name" value="Beta-prop_pof12"/>
    <property type="match status" value="1"/>
</dbReference>
<dbReference type="SUPFAM" id="SSF50978">
    <property type="entry name" value="WD40 repeat-like"/>
    <property type="match status" value="1"/>
</dbReference>
<dbReference type="PANTHER" id="PTHR46731:SF1">
    <property type="entry name" value="F-BOX ONLY PROTEIN 15"/>
    <property type="match status" value="1"/>
</dbReference>
<proteinExistence type="predicted"/>
<dbReference type="PANTHER" id="PTHR46731">
    <property type="entry name" value="F-BOX ONLY PROTEIN 15"/>
    <property type="match status" value="1"/>
</dbReference>
<organism evidence="3 4">
    <name type="scientific">Knufia obscura</name>
    <dbReference type="NCBI Taxonomy" id="1635080"/>
    <lineage>
        <taxon>Eukaryota</taxon>
        <taxon>Fungi</taxon>
        <taxon>Dikarya</taxon>
        <taxon>Ascomycota</taxon>
        <taxon>Pezizomycotina</taxon>
        <taxon>Eurotiomycetes</taxon>
        <taxon>Chaetothyriomycetidae</taxon>
        <taxon>Chaetothyriales</taxon>
        <taxon>Trichomeriaceae</taxon>
        <taxon>Knufia</taxon>
    </lineage>
</organism>
<dbReference type="InterPro" id="IPR001810">
    <property type="entry name" value="F-box_dom"/>
</dbReference>
<feature type="region of interest" description="Disordered" evidence="1">
    <location>
        <begin position="1"/>
        <end position="23"/>
    </location>
</feature>
<dbReference type="Proteomes" id="UP001334248">
    <property type="component" value="Unassembled WGS sequence"/>
</dbReference>
<dbReference type="PROSITE" id="PS50181">
    <property type="entry name" value="FBOX"/>
    <property type="match status" value="1"/>
</dbReference>
<dbReference type="InterPro" id="IPR036047">
    <property type="entry name" value="F-box-like_dom_sf"/>
</dbReference>
<dbReference type="SUPFAM" id="SSF81383">
    <property type="entry name" value="F-box domain"/>
    <property type="match status" value="1"/>
</dbReference>
<feature type="compositionally biased region" description="Basic and acidic residues" evidence="1">
    <location>
        <begin position="1"/>
        <end position="13"/>
    </location>
</feature>
<dbReference type="InterPro" id="IPR036322">
    <property type="entry name" value="WD40_repeat_dom_sf"/>
</dbReference>
<keyword evidence="4" id="KW-1185">Reference proteome</keyword>
<dbReference type="GeneID" id="90004194"/>
<dbReference type="InterPro" id="IPR015943">
    <property type="entry name" value="WD40/YVTN_repeat-like_dom_sf"/>
</dbReference>
<comment type="caution">
    <text evidence="3">The sequence shown here is derived from an EMBL/GenBank/DDBJ whole genome shotgun (WGS) entry which is preliminary data.</text>
</comment>